<feature type="transmembrane region" description="Helical" evidence="12">
    <location>
        <begin position="91"/>
        <end position="115"/>
    </location>
</feature>
<evidence type="ECO:0000256" key="6">
    <source>
        <dbReference type="ARBA" id="ARBA00022692"/>
    </source>
</evidence>
<comment type="subcellular location">
    <subcellularLocation>
        <location evidence="1">Cell membrane</location>
        <topology evidence="1">Multi-pass membrane protein</topology>
    </subcellularLocation>
</comment>
<evidence type="ECO:0000256" key="8">
    <source>
        <dbReference type="ARBA" id="ARBA00022982"/>
    </source>
</evidence>
<dbReference type="GeneID" id="66537370"/>
<dbReference type="GO" id="GO:0070069">
    <property type="term" value="C:cytochrome complex"/>
    <property type="evidence" value="ECO:0007669"/>
    <property type="project" value="UniProtKB-UniRule"/>
</dbReference>
<keyword evidence="4 12" id="KW-1003">Cell membrane</keyword>
<dbReference type="Proteomes" id="UP000270190">
    <property type="component" value="Unassembled WGS sequence"/>
</dbReference>
<evidence type="ECO:0000256" key="9">
    <source>
        <dbReference type="ARBA" id="ARBA00022989"/>
    </source>
</evidence>
<keyword evidence="7 12" id="KW-0479">Metal-binding</keyword>
<dbReference type="Proteomes" id="UP000243591">
    <property type="component" value="Chromosome"/>
</dbReference>
<evidence type="ECO:0000256" key="13">
    <source>
        <dbReference type="SAM" id="MobiDB-lite"/>
    </source>
</evidence>
<keyword evidence="6 12" id="KW-0812">Transmembrane</keyword>
<dbReference type="AlphaFoldDB" id="A0A1D2KF79"/>
<evidence type="ECO:0000256" key="1">
    <source>
        <dbReference type="ARBA" id="ARBA00004651"/>
    </source>
</evidence>
<evidence type="ECO:0000256" key="7">
    <source>
        <dbReference type="ARBA" id="ARBA00022723"/>
    </source>
</evidence>
<sequence>MDQLLLARFQFASTTIFHFLFVPLSIGLVFMVALMETLHVFKKKPVYRKMAIFWGHLFLLNFAVGVVTGIIQEFQFGMNWSDYSRFVGDVFGAPLAIEALLAFFMESTFIGIWIFGRDRLSPKVHLMSIWLVALGTILSAFWILAANSFMQEPVGFQMVNGRAEMNDFAALLTNPQLMVEFPHVIFGALCTGAFFIAGVSGFQMAKKRHMEFYKPSLRIALIVALVGALGVAFSGHWQGQHLVKTQPMKMAAAEGLWEDSADPAAWSLIANINVKEQKNDFDLEIPYALSYLSYSKFSGSVEGMKTLQAKYEKKYASVAGENMNYIPPVKTTYWSFRGMVFSGMAMLFMAALGLFLDWRRKLESSTLYLKLLAPVIALPFLANSFGWVMTEIGRQPWVVFGYQTTANAVSPNVSAGSILFSTILFIAIFAILAAVLVFLMVKTIKAGPYHDEEHQDKETVDPFEEGGYKHES</sequence>
<dbReference type="OrthoDB" id="9807042at2"/>
<feature type="transmembrane region" description="Helical" evidence="12">
    <location>
        <begin position="367"/>
        <end position="389"/>
    </location>
</feature>
<comment type="similarity">
    <text evidence="2 12">Belongs to the cytochrome ubiquinol oxidase subunit 1 family.</text>
</comment>
<protein>
    <submittedName>
        <fullName evidence="15">Cytochrome bb' ubiquinol oxidase (Subunit I)</fullName>
        <ecNumber evidence="15">1.9.3.-</ecNumber>
    </submittedName>
    <submittedName>
        <fullName evidence="14">Cytochrome ubiquinol oxidase subunit I</fullName>
    </submittedName>
</protein>
<dbReference type="PANTHER" id="PTHR30365:SF15">
    <property type="entry name" value="CYTOCHROME BD UBIQUINOL OXIDASE SUBUNIT 1"/>
    <property type="match status" value="1"/>
</dbReference>
<reference evidence="17" key="3">
    <citation type="submission" date="2018-04" db="EMBL/GenBank/DDBJ databases">
        <authorList>
            <person name="Illikoud N."/>
        </authorList>
    </citation>
    <scope>NUCLEOTIDE SEQUENCE [LARGE SCALE GENOMIC DNA]</scope>
</reference>
<keyword evidence="16" id="KW-1185">Reference proteome</keyword>
<feature type="transmembrane region" description="Helical" evidence="12">
    <location>
        <begin position="334"/>
        <end position="355"/>
    </location>
</feature>
<evidence type="ECO:0000313" key="17">
    <source>
        <dbReference type="Proteomes" id="UP000270190"/>
    </source>
</evidence>
<accession>A0A1D2KF79</accession>
<dbReference type="PANTHER" id="PTHR30365">
    <property type="entry name" value="CYTOCHROME D UBIQUINOL OXIDASE"/>
    <property type="match status" value="1"/>
</dbReference>
<dbReference type="GO" id="GO:0020037">
    <property type="term" value="F:heme binding"/>
    <property type="evidence" value="ECO:0007669"/>
    <property type="project" value="TreeGrafter"/>
</dbReference>
<keyword evidence="3 12" id="KW-0813">Transport</keyword>
<reference evidence="15" key="2">
    <citation type="submission" date="2018-04" db="EMBL/GenBank/DDBJ databases">
        <authorList>
            <person name="Go L.Y."/>
            <person name="Mitchell J.A."/>
        </authorList>
    </citation>
    <scope>NUCLEOTIDE SEQUENCE</scope>
    <source>
        <strain evidence="15">BSAS1 3</strain>
    </source>
</reference>
<feature type="transmembrane region" description="Helical" evidence="12">
    <location>
        <begin position="418"/>
        <end position="441"/>
    </location>
</feature>
<dbReference type="KEGG" id="bths:CNY62_06015"/>
<feature type="transmembrane region" description="Helical" evidence="12">
    <location>
        <begin position="217"/>
        <end position="237"/>
    </location>
</feature>
<dbReference type="InterPro" id="IPR002585">
    <property type="entry name" value="Cyt-d_ubiquinol_oxidase_su_1"/>
</dbReference>
<dbReference type="GO" id="GO:0016682">
    <property type="term" value="F:oxidoreductase activity, acting on diphenols and related substances as donors, oxygen as acceptor"/>
    <property type="evidence" value="ECO:0007669"/>
    <property type="project" value="TreeGrafter"/>
</dbReference>
<dbReference type="GO" id="GO:0009055">
    <property type="term" value="F:electron transfer activity"/>
    <property type="evidence" value="ECO:0007669"/>
    <property type="project" value="UniProtKB-UniRule"/>
</dbReference>
<feature type="transmembrane region" description="Helical" evidence="12">
    <location>
        <begin position="127"/>
        <end position="150"/>
    </location>
</feature>
<evidence type="ECO:0000256" key="12">
    <source>
        <dbReference type="PIRNR" id="PIRNR006446"/>
    </source>
</evidence>
<feature type="transmembrane region" description="Helical" evidence="12">
    <location>
        <begin position="50"/>
        <end position="71"/>
    </location>
</feature>
<name>A0A1D2KF79_BROTH</name>
<evidence type="ECO:0000256" key="10">
    <source>
        <dbReference type="ARBA" id="ARBA00023004"/>
    </source>
</evidence>
<dbReference type="Pfam" id="PF01654">
    <property type="entry name" value="Cyt_bd_oxida_I"/>
    <property type="match status" value="1"/>
</dbReference>
<evidence type="ECO:0000256" key="5">
    <source>
        <dbReference type="ARBA" id="ARBA00022617"/>
    </source>
</evidence>
<evidence type="ECO:0000256" key="4">
    <source>
        <dbReference type="ARBA" id="ARBA00022475"/>
    </source>
</evidence>
<feature type="region of interest" description="Disordered" evidence="13">
    <location>
        <begin position="452"/>
        <end position="472"/>
    </location>
</feature>
<evidence type="ECO:0000313" key="15">
    <source>
        <dbReference type="EMBL" id="SPP29746.1"/>
    </source>
</evidence>
<gene>
    <name evidence="15" type="primary">cydA</name>
    <name evidence="15" type="ORF">BTBSAS_60049</name>
    <name evidence="14" type="ORF">CNY62_06015</name>
</gene>
<keyword evidence="5 12" id="KW-0349">Heme</keyword>
<dbReference type="STRING" id="2756.BFR44_05790"/>
<keyword evidence="9 12" id="KW-1133">Transmembrane helix</keyword>
<keyword evidence="15" id="KW-0560">Oxidoreductase</keyword>
<feature type="transmembrane region" description="Helical" evidence="12">
    <location>
        <begin position="184"/>
        <end position="205"/>
    </location>
</feature>
<dbReference type="EMBL" id="CP023483">
    <property type="protein sequence ID" value="ATF25994.1"/>
    <property type="molecule type" value="Genomic_DNA"/>
</dbReference>
<evidence type="ECO:0000256" key="11">
    <source>
        <dbReference type="ARBA" id="ARBA00023136"/>
    </source>
</evidence>
<dbReference type="GO" id="GO:0005886">
    <property type="term" value="C:plasma membrane"/>
    <property type="evidence" value="ECO:0007669"/>
    <property type="project" value="UniProtKB-SubCell"/>
</dbReference>
<dbReference type="GO" id="GO:0019646">
    <property type="term" value="P:aerobic electron transport chain"/>
    <property type="evidence" value="ECO:0007669"/>
    <property type="project" value="InterPro"/>
</dbReference>
<keyword evidence="8 12" id="KW-0249">Electron transport</keyword>
<dbReference type="PIRSF" id="PIRSF006446">
    <property type="entry name" value="Cyt_quinol_oxidase_1"/>
    <property type="match status" value="1"/>
</dbReference>
<feature type="transmembrane region" description="Helical" evidence="12">
    <location>
        <begin position="16"/>
        <end position="38"/>
    </location>
</feature>
<dbReference type="GO" id="GO:0046872">
    <property type="term" value="F:metal ion binding"/>
    <property type="evidence" value="ECO:0007669"/>
    <property type="project" value="UniProtKB-UniRule"/>
</dbReference>
<dbReference type="RefSeq" id="WP_029091310.1">
    <property type="nucleotide sequence ID" value="NZ_CBCPHX010000004.1"/>
</dbReference>
<dbReference type="EMBL" id="OUNC01000056">
    <property type="protein sequence ID" value="SPP29746.1"/>
    <property type="molecule type" value="Genomic_DNA"/>
</dbReference>
<dbReference type="EC" id="1.9.3.-" evidence="15"/>
<evidence type="ECO:0000313" key="14">
    <source>
        <dbReference type="EMBL" id="ATF25994.1"/>
    </source>
</evidence>
<evidence type="ECO:0000256" key="3">
    <source>
        <dbReference type="ARBA" id="ARBA00022448"/>
    </source>
</evidence>
<evidence type="ECO:0000256" key="2">
    <source>
        <dbReference type="ARBA" id="ARBA00009819"/>
    </source>
</evidence>
<proteinExistence type="inferred from homology"/>
<evidence type="ECO:0000313" key="16">
    <source>
        <dbReference type="Proteomes" id="UP000243591"/>
    </source>
</evidence>
<organism evidence="14 16">
    <name type="scientific">Brochothrix thermosphacta</name>
    <name type="common">Microbacterium thermosphactum</name>
    <dbReference type="NCBI Taxonomy" id="2756"/>
    <lineage>
        <taxon>Bacteria</taxon>
        <taxon>Bacillati</taxon>
        <taxon>Bacillota</taxon>
        <taxon>Bacilli</taxon>
        <taxon>Bacillales</taxon>
        <taxon>Listeriaceae</taxon>
        <taxon>Brochothrix</taxon>
    </lineage>
</organism>
<keyword evidence="11 12" id="KW-0472">Membrane</keyword>
<keyword evidence="10 12" id="KW-0408">Iron</keyword>
<reference evidence="14 16" key="1">
    <citation type="submission" date="2017-09" db="EMBL/GenBank/DDBJ databases">
        <title>Complete Genome Sequences of Two Strains of the Meat Spoilage Bacterium Brochothrix thermosphacta Isolated from Ground Chicken.</title>
        <authorList>
            <person name="Paoli G.C."/>
            <person name="Wijey C."/>
            <person name="Chen C.-Y."/>
            <person name="Nguyen L."/>
            <person name="Yan X."/>
            <person name="Irwin P.L."/>
        </authorList>
    </citation>
    <scope>NUCLEOTIDE SEQUENCE [LARGE SCALE GENOMIC DNA]</scope>
    <source>
        <strain evidence="14 16">BI</strain>
    </source>
</reference>